<gene>
    <name evidence="2" type="ORF">SDC9_46410</name>
</gene>
<evidence type="ECO:0008006" key="3">
    <source>
        <dbReference type="Google" id="ProtNLM"/>
    </source>
</evidence>
<organism evidence="2">
    <name type="scientific">bioreactor metagenome</name>
    <dbReference type="NCBI Taxonomy" id="1076179"/>
    <lineage>
        <taxon>unclassified sequences</taxon>
        <taxon>metagenomes</taxon>
        <taxon>ecological metagenomes</taxon>
    </lineage>
</organism>
<sequence>MSGDRIINSKSLNSKLLTCNLYGLYGLKILFCVSFVFFCAFCGLNHRIKNRKMKKIYLIFVFLLIGMMRNIAQDIPKHISYYRIYEFIDELATDGLIEINSAVKPYSQQFIAERLQEVALKIKKSDAKLLSKRQVMELEYFLNEFALELDRLPESPNFFYKNNRSLASILPPVISYKDDRFKARLIPILGMHITANKNGRIEKKWFGAEFQGMIGKNFSIYGSLRDISHTGDGLLSKPAFLNDEPGYEYTISTDFSDSRGGIKFSNDYLSIGLIKDNVSWGDNYHGSNILSGRAPSFPMIYLQVKPANWFELNYFHGWLVSNVVDSTNYYVQNDSQIFYRPANKFIAANLLTFTPVKNLKLSVGNSIIYGERNVHPAFFIPIAFYKSLDHVMTKGLLTENQNSQLFINISSRNIRHLHLFASVFADEIQFRRFKPTSPDKNPISYKVGANISNFPLQNLSATVEYTKTNILNYKHSIPTLTWASNSYNLGHYMGDNAQELYASLRFKPARGLDFNLYYIDAKHGNEYEYIRHGEFNGIKSSVINIISNPSLGDVIWANQTIGFNATYEIFRNSYAIIKVEKSNIQSFDAASAPVFGEVRMTAQEVMDLYTPTMLQGDNLTFTVGFSFGF</sequence>
<dbReference type="AlphaFoldDB" id="A0A644W9J5"/>
<evidence type="ECO:0000256" key="1">
    <source>
        <dbReference type="SAM" id="Phobius"/>
    </source>
</evidence>
<comment type="caution">
    <text evidence="2">The sequence shown here is derived from an EMBL/GenBank/DDBJ whole genome shotgun (WGS) entry which is preliminary data.</text>
</comment>
<name>A0A644W9J5_9ZZZZ</name>
<dbReference type="Pfam" id="PF14052">
    <property type="entry name" value="Caps_assemb_Wzi"/>
    <property type="match status" value="1"/>
</dbReference>
<accession>A0A644W9J5</accession>
<feature type="transmembrane region" description="Helical" evidence="1">
    <location>
        <begin position="22"/>
        <end position="44"/>
    </location>
</feature>
<proteinExistence type="predicted"/>
<keyword evidence="1" id="KW-1133">Transmembrane helix</keyword>
<dbReference type="Gene3D" id="2.40.160.130">
    <property type="entry name" value="Capsule assembly protein Wzi"/>
    <property type="match status" value="1"/>
</dbReference>
<protein>
    <recommendedName>
        <fullName evidence="3">Capsule assembly protein Wzi</fullName>
    </recommendedName>
</protein>
<feature type="transmembrane region" description="Helical" evidence="1">
    <location>
        <begin position="56"/>
        <end position="72"/>
    </location>
</feature>
<dbReference type="InterPro" id="IPR026950">
    <property type="entry name" value="Caps_assemb_Wzi"/>
</dbReference>
<dbReference type="InterPro" id="IPR038636">
    <property type="entry name" value="Wzi_sf"/>
</dbReference>
<keyword evidence="1" id="KW-0812">Transmembrane</keyword>
<dbReference type="EMBL" id="VSSQ01000713">
    <property type="protein sequence ID" value="MPM00187.1"/>
    <property type="molecule type" value="Genomic_DNA"/>
</dbReference>
<reference evidence="2" key="1">
    <citation type="submission" date="2019-08" db="EMBL/GenBank/DDBJ databases">
        <authorList>
            <person name="Kucharzyk K."/>
            <person name="Murdoch R.W."/>
            <person name="Higgins S."/>
            <person name="Loffler F."/>
        </authorList>
    </citation>
    <scope>NUCLEOTIDE SEQUENCE</scope>
</reference>
<evidence type="ECO:0000313" key="2">
    <source>
        <dbReference type="EMBL" id="MPM00187.1"/>
    </source>
</evidence>
<keyword evidence="1" id="KW-0472">Membrane</keyword>